<sequence length="297" mass="34662">MTSLLTNETYRCEQCQELQRSLVKTLGEKRALLLRLQKEQARIRKLLREAEKGRKRDGEEVPNLRDVSRPPRESNGDNSLEWQLNEVIEVNRKWKEDYDNLKRQYEMKNESLQNELEVTKEKLSNAQTQVLALGAEVDRLATTLSLLYQGEGSSAPSDFDVDDYEIFKQQIQLYKEDFSIERRDRERAQAEKDYLQQQLKDAQEIIATLTQEVDIYKGQMCQERSRQLRRHSDPRPLHTSCPQLQIIYPVSVPPSAAQRRLRQEQQRRGILARGANHYTAPPSLLYGGDVEVDDKMT</sequence>
<evidence type="ECO:0000259" key="4">
    <source>
        <dbReference type="Pfam" id="PF16516"/>
    </source>
</evidence>
<feature type="coiled-coil region" evidence="2">
    <location>
        <begin position="185"/>
        <end position="219"/>
    </location>
</feature>
<evidence type="ECO:0000313" key="5">
    <source>
        <dbReference type="EMBL" id="CAH3014298.1"/>
    </source>
</evidence>
<dbReference type="InterPro" id="IPR032419">
    <property type="entry name" value="CC2-LZ_dom"/>
</dbReference>
<comment type="caution">
    <text evidence="5">The sequence shown here is derived from an EMBL/GenBank/DDBJ whole genome shotgun (WGS) entry which is preliminary data.</text>
</comment>
<feature type="compositionally biased region" description="Basic and acidic residues" evidence="3">
    <location>
        <begin position="51"/>
        <end position="75"/>
    </location>
</feature>
<protein>
    <recommendedName>
        <fullName evidence="4">NF-kappa-B essential modulator NEMO CC2-LZ domain-containing protein</fullName>
    </recommendedName>
</protein>
<accession>A0ABN8LF97</accession>
<evidence type="ECO:0000256" key="2">
    <source>
        <dbReference type="SAM" id="Coils"/>
    </source>
</evidence>
<evidence type="ECO:0000313" key="6">
    <source>
        <dbReference type="Proteomes" id="UP001159427"/>
    </source>
</evidence>
<keyword evidence="6" id="KW-1185">Reference proteome</keyword>
<dbReference type="Gene3D" id="1.20.5.990">
    <property type="entry name" value="Nemo cc2-lz domain - 1d5 darpin complex"/>
    <property type="match status" value="1"/>
</dbReference>
<evidence type="ECO:0000256" key="3">
    <source>
        <dbReference type="SAM" id="MobiDB-lite"/>
    </source>
</evidence>
<dbReference type="PANTHER" id="PTHR31882:SF12">
    <property type="match status" value="1"/>
</dbReference>
<organism evidence="5 6">
    <name type="scientific">Porites evermanni</name>
    <dbReference type="NCBI Taxonomy" id="104178"/>
    <lineage>
        <taxon>Eukaryota</taxon>
        <taxon>Metazoa</taxon>
        <taxon>Cnidaria</taxon>
        <taxon>Anthozoa</taxon>
        <taxon>Hexacorallia</taxon>
        <taxon>Scleractinia</taxon>
        <taxon>Fungiina</taxon>
        <taxon>Poritidae</taxon>
        <taxon>Porites</taxon>
    </lineage>
</organism>
<feature type="region of interest" description="Disordered" evidence="3">
    <location>
        <begin position="51"/>
        <end position="78"/>
    </location>
</feature>
<dbReference type="Proteomes" id="UP001159427">
    <property type="component" value="Unassembled WGS sequence"/>
</dbReference>
<feature type="domain" description="NF-kappa-B essential modulator NEMO CC2-LZ" evidence="4">
    <location>
        <begin position="102"/>
        <end position="209"/>
    </location>
</feature>
<dbReference type="PANTHER" id="PTHR31882">
    <property type="entry name" value="TNFAIP3-INTERACTING PROTEIN COILED COIL FAMILY MEMBER"/>
    <property type="match status" value="1"/>
</dbReference>
<feature type="coiled-coil region" evidence="2">
    <location>
        <begin position="84"/>
        <end position="129"/>
    </location>
</feature>
<reference evidence="5 6" key="1">
    <citation type="submission" date="2022-05" db="EMBL/GenBank/DDBJ databases">
        <authorList>
            <consortium name="Genoscope - CEA"/>
            <person name="William W."/>
        </authorList>
    </citation>
    <scope>NUCLEOTIDE SEQUENCE [LARGE SCALE GENOMIC DNA]</scope>
</reference>
<dbReference type="Pfam" id="PF16516">
    <property type="entry name" value="CC2-LZ"/>
    <property type="match status" value="1"/>
</dbReference>
<dbReference type="EMBL" id="CALNXI010000008">
    <property type="protein sequence ID" value="CAH3014298.1"/>
    <property type="molecule type" value="Genomic_DNA"/>
</dbReference>
<proteinExistence type="predicted"/>
<name>A0ABN8LF97_9CNID</name>
<keyword evidence="1 2" id="KW-0175">Coiled coil</keyword>
<gene>
    <name evidence="5" type="ORF">PEVE_00041694</name>
</gene>
<evidence type="ECO:0000256" key="1">
    <source>
        <dbReference type="ARBA" id="ARBA00023054"/>
    </source>
</evidence>